<feature type="binding site" description="axial binding residue" evidence="5">
    <location>
        <position position="487"/>
    </location>
    <ligand>
        <name>heme</name>
        <dbReference type="ChEBI" id="CHEBI:30413"/>
    </ligand>
    <ligandPart>
        <name>Fe</name>
        <dbReference type="ChEBI" id="CHEBI:18248"/>
    </ligandPart>
</feature>
<dbReference type="PRINTS" id="PR00463">
    <property type="entry name" value="EP450I"/>
</dbReference>
<evidence type="ECO:0000256" key="2">
    <source>
        <dbReference type="ARBA" id="ARBA00022723"/>
    </source>
</evidence>
<dbReference type="InterPro" id="IPR002401">
    <property type="entry name" value="Cyt_P450_E_grp-I"/>
</dbReference>
<comment type="caution">
    <text evidence="7">The sequence shown here is derived from an EMBL/GenBank/DDBJ whole genome shotgun (WGS) entry which is preliminary data.</text>
</comment>
<organism evidence="7 8">
    <name type="scientific">Dissophora globulifera</name>
    <dbReference type="NCBI Taxonomy" id="979702"/>
    <lineage>
        <taxon>Eukaryota</taxon>
        <taxon>Fungi</taxon>
        <taxon>Fungi incertae sedis</taxon>
        <taxon>Mucoromycota</taxon>
        <taxon>Mortierellomycotina</taxon>
        <taxon>Mortierellomycetes</taxon>
        <taxon>Mortierellales</taxon>
        <taxon>Mortierellaceae</taxon>
        <taxon>Dissophora</taxon>
    </lineage>
</organism>
<dbReference type="Pfam" id="PF00067">
    <property type="entry name" value="p450"/>
    <property type="match status" value="1"/>
</dbReference>
<dbReference type="InterPro" id="IPR001128">
    <property type="entry name" value="Cyt_P450"/>
</dbReference>
<gene>
    <name evidence="7" type="ORF">BGZ99_005954</name>
</gene>
<keyword evidence="3 6" id="KW-0560">Oxidoreductase</keyword>
<evidence type="ECO:0000313" key="7">
    <source>
        <dbReference type="EMBL" id="KAG0317924.1"/>
    </source>
</evidence>
<dbReference type="PANTHER" id="PTHR24296">
    <property type="entry name" value="CYTOCHROME P450"/>
    <property type="match status" value="1"/>
</dbReference>
<dbReference type="Proteomes" id="UP000738325">
    <property type="component" value="Unassembled WGS sequence"/>
</dbReference>
<comment type="cofactor">
    <cofactor evidence="5">
        <name>heme</name>
        <dbReference type="ChEBI" id="CHEBI:30413"/>
    </cofactor>
</comment>
<dbReference type="GO" id="GO:0004497">
    <property type="term" value="F:monooxygenase activity"/>
    <property type="evidence" value="ECO:0007669"/>
    <property type="project" value="UniProtKB-KW"/>
</dbReference>
<keyword evidence="6" id="KW-0503">Monooxygenase</keyword>
<evidence type="ECO:0000313" key="8">
    <source>
        <dbReference type="Proteomes" id="UP000738325"/>
    </source>
</evidence>
<dbReference type="AlphaFoldDB" id="A0A9P6RDP6"/>
<evidence type="ECO:0008006" key="9">
    <source>
        <dbReference type="Google" id="ProtNLM"/>
    </source>
</evidence>
<evidence type="ECO:0000256" key="3">
    <source>
        <dbReference type="ARBA" id="ARBA00023002"/>
    </source>
</evidence>
<evidence type="ECO:0000256" key="1">
    <source>
        <dbReference type="ARBA" id="ARBA00010617"/>
    </source>
</evidence>
<protein>
    <recommendedName>
        <fullName evidence="9">Cytochrome P450</fullName>
    </recommendedName>
</protein>
<name>A0A9P6RDP6_9FUNG</name>
<keyword evidence="4 5" id="KW-0408">Iron</keyword>
<evidence type="ECO:0000256" key="6">
    <source>
        <dbReference type="RuleBase" id="RU000461"/>
    </source>
</evidence>
<dbReference type="EMBL" id="JAAAIP010000397">
    <property type="protein sequence ID" value="KAG0317924.1"/>
    <property type="molecule type" value="Genomic_DNA"/>
</dbReference>
<dbReference type="Gene3D" id="1.10.630.10">
    <property type="entry name" value="Cytochrome P450"/>
    <property type="match status" value="1"/>
</dbReference>
<evidence type="ECO:0000256" key="5">
    <source>
        <dbReference type="PIRSR" id="PIRSR602401-1"/>
    </source>
</evidence>
<dbReference type="PRINTS" id="PR00385">
    <property type="entry name" value="P450"/>
</dbReference>
<evidence type="ECO:0000256" key="4">
    <source>
        <dbReference type="ARBA" id="ARBA00023004"/>
    </source>
</evidence>
<keyword evidence="2 5" id="KW-0479">Metal-binding</keyword>
<dbReference type="GO" id="GO:0016705">
    <property type="term" value="F:oxidoreductase activity, acting on paired donors, with incorporation or reduction of molecular oxygen"/>
    <property type="evidence" value="ECO:0007669"/>
    <property type="project" value="InterPro"/>
</dbReference>
<dbReference type="OrthoDB" id="1470350at2759"/>
<proteinExistence type="inferred from homology"/>
<dbReference type="InterPro" id="IPR036396">
    <property type="entry name" value="Cyt_P450_sf"/>
</dbReference>
<keyword evidence="8" id="KW-1185">Reference proteome</keyword>
<dbReference type="SUPFAM" id="SSF48264">
    <property type="entry name" value="Cytochrome P450"/>
    <property type="match status" value="1"/>
</dbReference>
<comment type="similarity">
    <text evidence="1 6">Belongs to the cytochrome P450 family.</text>
</comment>
<dbReference type="PROSITE" id="PS00086">
    <property type="entry name" value="CYTOCHROME_P450"/>
    <property type="match status" value="1"/>
</dbReference>
<dbReference type="InterPro" id="IPR017972">
    <property type="entry name" value="Cyt_P450_CS"/>
</dbReference>
<keyword evidence="5 6" id="KW-0349">Heme</keyword>
<dbReference type="GO" id="GO:0005506">
    <property type="term" value="F:iron ion binding"/>
    <property type="evidence" value="ECO:0007669"/>
    <property type="project" value="InterPro"/>
</dbReference>
<reference evidence="7" key="1">
    <citation type="journal article" date="2020" name="Fungal Divers.">
        <title>Resolving the Mortierellaceae phylogeny through synthesis of multi-gene phylogenetics and phylogenomics.</title>
        <authorList>
            <person name="Vandepol N."/>
            <person name="Liber J."/>
            <person name="Desiro A."/>
            <person name="Na H."/>
            <person name="Kennedy M."/>
            <person name="Barry K."/>
            <person name="Grigoriev I.V."/>
            <person name="Miller A.N."/>
            <person name="O'Donnell K."/>
            <person name="Stajich J.E."/>
            <person name="Bonito G."/>
        </authorList>
    </citation>
    <scope>NUCLEOTIDE SEQUENCE</scope>
    <source>
        <strain evidence="7">REB-010B</strain>
    </source>
</reference>
<sequence>MSMVLVWVGVKRLLERQWSMRKRSPLEYIVLATLSCVLAATLKYPNRAFLTRPRPDLKALGRDAPGYPLIGNLPDFIKHREDPLQMLHDTFREHGDVVSLTMPVFGRMIIVNRPEFMEHILKTNFDNYIKGALVRWNLADILGRGIFVSDGAAWRFHRKTASNIFTTKLYRSLVQDTFKSSAHDLGRVIEQCIDACHPHHHSPATIDLQAEFLKLTLDAFGKLTFGLEFNALSQPGSNEFGDAFDYLTTAAEQRLHNPLWFITDRLIPSRNRKDRQSKETLNKYAAMALAKRRAETDEEKESRPRDLLDHFISYKNDDGTVLSDRDLRDVFVNFMVAGRDTTAQGLTWQFYSLMANPRIMTNIVKEVDHVLQGSEDNIKYEVLMNDMPYTKAVLHETLRLHPPVPKNLKQAVNDDVLPDGTRIYKGEFVGFSNWCMGRNQAVWGVDAELFVPERWLVPDPDKKSLFGKFKAESQFKFITFNAGPRLCLGQTFAILEAMVTTCILLQRYSFTLQPNHPIPTVKGSVTLPMRKPLMAVVARRERVNAPLDVHSMAEGEQ</sequence>
<accession>A0A9P6RDP6</accession>
<dbReference type="GO" id="GO:0006629">
    <property type="term" value="P:lipid metabolic process"/>
    <property type="evidence" value="ECO:0007669"/>
    <property type="project" value="UniProtKB-ARBA"/>
</dbReference>
<dbReference type="GO" id="GO:0020037">
    <property type="term" value="F:heme binding"/>
    <property type="evidence" value="ECO:0007669"/>
    <property type="project" value="InterPro"/>
</dbReference>